<feature type="domain" description="Cadherin" evidence="15">
    <location>
        <begin position="1088"/>
        <end position="1195"/>
    </location>
</feature>
<evidence type="ECO:0000256" key="11">
    <source>
        <dbReference type="ARBA" id="ARBA00023180"/>
    </source>
</evidence>
<feature type="signal peptide" evidence="14">
    <location>
        <begin position="1"/>
        <end position="39"/>
    </location>
</feature>
<feature type="domain" description="Cadherin" evidence="15">
    <location>
        <begin position="143"/>
        <end position="254"/>
    </location>
</feature>
<feature type="domain" description="Cadherin" evidence="15">
    <location>
        <begin position="2342"/>
        <end position="2442"/>
    </location>
</feature>
<evidence type="ECO:0000256" key="13">
    <source>
        <dbReference type="SAM" id="MobiDB-lite"/>
    </source>
</evidence>
<proteinExistence type="predicted"/>
<feature type="domain" description="Cadherin" evidence="15">
    <location>
        <begin position="1827"/>
        <end position="1930"/>
    </location>
</feature>
<feature type="domain" description="Cadherin" evidence="15">
    <location>
        <begin position="374"/>
        <end position="476"/>
    </location>
</feature>
<dbReference type="InterPro" id="IPR015919">
    <property type="entry name" value="Cadherin-like_sf"/>
</dbReference>
<feature type="chain" id="PRO_5018087102" description="Cadherin domain-containing protein" evidence="14">
    <location>
        <begin position="40"/>
        <end position="3370"/>
    </location>
</feature>
<dbReference type="PANTHER" id="PTHR24026">
    <property type="entry name" value="FAT ATYPICAL CADHERIN-RELATED"/>
    <property type="match status" value="1"/>
</dbReference>
<feature type="domain" description="Cadherin" evidence="15">
    <location>
        <begin position="2547"/>
        <end position="2662"/>
    </location>
</feature>
<evidence type="ECO:0000256" key="8">
    <source>
        <dbReference type="ARBA" id="ARBA00022989"/>
    </source>
</evidence>
<keyword evidence="9" id="KW-0472">Membrane</keyword>
<keyword evidence="11" id="KW-0325">Glycoprotein</keyword>
<feature type="domain" description="Cadherin" evidence="15">
    <location>
        <begin position="477"/>
        <end position="584"/>
    </location>
</feature>
<dbReference type="PRINTS" id="PR00205">
    <property type="entry name" value="CADHERIN"/>
</dbReference>
<dbReference type="GO" id="GO:0007156">
    <property type="term" value="P:homophilic cell adhesion via plasma membrane adhesion molecules"/>
    <property type="evidence" value="ECO:0007669"/>
    <property type="project" value="InterPro"/>
</dbReference>
<dbReference type="EMBL" id="QRBI01000105">
    <property type="protein sequence ID" value="RMC13877.1"/>
    <property type="molecule type" value="Genomic_DNA"/>
</dbReference>
<feature type="domain" description="Cadherin" evidence="15">
    <location>
        <begin position="2769"/>
        <end position="2879"/>
    </location>
</feature>
<evidence type="ECO:0000256" key="12">
    <source>
        <dbReference type="PROSITE-ProRule" id="PRU00043"/>
    </source>
</evidence>
<evidence type="ECO:0000256" key="14">
    <source>
        <dbReference type="SAM" id="SignalP"/>
    </source>
</evidence>
<feature type="domain" description="Cadherin" evidence="15">
    <location>
        <begin position="775"/>
        <end position="879"/>
    </location>
</feature>
<comment type="caution">
    <text evidence="16">The sequence shown here is derived from an EMBL/GenBank/DDBJ whole genome shotgun (WGS) entry which is preliminary data.</text>
</comment>
<feature type="domain" description="Cadherin" evidence="15">
    <location>
        <begin position="983"/>
        <end position="1085"/>
    </location>
</feature>
<dbReference type="FunFam" id="2.60.40.60:FF:000226">
    <property type="entry name" value="Dachsous, isoform B"/>
    <property type="match status" value="1"/>
</dbReference>
<feature type="domain" description="Cadherin" evidence="15">
    <location>
        <begin position="1625"/>
        <end position="1721"/>
    </location>
</feature>
<evidence type="ECO:0000256" key="7">
    <source>
        <dbReference type="ARBA" id="ARBA00022889"/>
    </source>
</evidence>
<sequence>MARRLRAGRCRGGPGGAAPTGRALALLLPLWLCAAGGGAAPVYNLSLAVDEGLPAETLVGDIRAGLPAGADPPGGFLLSEGSGESAVLADFHVQPETGIIRTARRLDRERRARYSFAAATLRGDVVQVEIAVTDVNDHPPRFPKDGLQLNISELSPPGTAFRLPAARDPDAGRFGTQGYALLEEGGAAGEPPLFQLRYVRPEPLELVLLRRLDRERADVHRLVVEAWDGGSPRRRGRLRVSVRVLDENDNAPAFSRGEYRARLREDAPPGTAVCRLRATDPDLGANGEVRYAINRRQSDPDGYFAVEERSGVLRLRRPLDREARALHRLVVEARDGGSQPEVSSVLVSVTVLDVNDNRPSIRLLYLTETGGPRVSEGARPGDYVARVSVSDADEGGGGEEGGGGIALALLGGDGAFALRAAGAGVFFLCVAGPLDRESRDLYELRLVATDGGAPPLSAEEPLLLRVADLNDETPAFPQPRYRAAVSEAASPGTAVIRLTASDADEPGSPNAEVRYSLEGDAAALALLRVDARSGAVSTRARLDRERQAALELRVVARDGGVPPRAAACRLSVRVEDANDNEPRFERAVYRARMPEHAARGRRLLQPQVTETLLQLCFKGNLRISRVQSVVHYMCYMLDTCEIMLLYIIAERTIGTEKLVSCGSLHLHQKNAERFTLVKAIDLTSTAEVKATDADAEQFGEVEYSLYDGFNFYEKSKAFQIDPHTGLIFVSQDIDREGDPTTYDLLVKATDGGGLSAQAFVRIEIEDINDNQPVFEQDIYVTSISSHTQPGAEIINVVATDRDSGIFGVVTYELVPGEFSSFFTVDASTGIIYLTSALGHLAHSALFLTVCARDGGGLPSASNAAVTVNILQTVLVPAIFERSRYSFSVPEDAPEDSVIGTIKAREPSNTLEVVSYRICSGDPHGKFSIDPQFGIIRTKKQLDHEAQSVVVLTVQSQLGNSSVYSSTQVNISVTDINDNPPAFPTKSDKVTISHTQPPGTAVYIAHAEDKDSGLNGAIKYSIASKQSDAFSIDPSLGVVNLTRTLFAEKQQEYTLHIAAEDCGNPPLTSLLMLTVVIEEQKMGPTLVFQNLVYQVEISEATSPGAQILQVQAHSLDPNSITSNLMYSLEPSTDSVAFGINSDTGWIYLRKHLNYECVQMLSFRALVSTSEDENLRQNASTSIIVNVLDENDHSPMFLRESYFFEIEENLIPSGVVGTITAVDKDSGRNGQLSYFLLSDGKYFKMNSNTGEIINWAALDREERAHHELRVLATDAGRPRRSATAAVRISVRDRNDHAPRFPQGALRRQVLEGQPSGTLVTTIFAKDLDSGKNGVVLYSVESEEDTGYFQIDAVTGELRTTRPLSHAERSDYRMTITAMDQGMPPLQGHAVVYIQVIPLPNGRSNFSQDFKHFVVPENFKPAQVLDSLKVPSNYLALNRKLHFSIANDDNLHFEIDSLTGDLYLSRELDYETDSHFLLQVIIKNYNNPPQNSTVFLSIDVQDKNDHSPYFQDDFVVIGIEENVPVGTLVYTFNAKDGDGSFLNSKTEYSLEMSNMGENPFLIHPLYGTLTTASPLDREITHSVILTVFAEDQAINLTDRRLDSLAVKIVILDINDNSPSFVSSPLSYVMEDVEVGFLVHHIIAKDPDEGRNGQVTYHILSGNENKAFVLDKITGFLTTAQFLDHEVQEHYSLTVIALDDGSPALSATQVLTIIVLDVNDETPVFLKQLYETAVHENRDAGEFVIRVEAVDQDAGLNSLLQYEILPGAGYEKFKMNSYSGELVTAASLDRETQEVFSIKVLVRDSGTPLLSSTVTVICTVLDENDHSPTFLLPLSEIFIPENQQPSVVYVIRAVDMDAGNNGALRYKIIGGNAGGYFTLNNTSGELLVTRSLDREEIGNFTLVIECHDLGSPSRSSTAQLYLTVLDENDHSPLFAKTQYQISVTEDLEEGSAILDLSASDEDAGLNGEVMYSLIDDTYGAFAIDSVTGSIITTKALDRETKTQYTFRAVASDCSTHVPRSTTVSVVVHVDDVNDNDPVFLQNPIRVFVPTETVVNETVATVRAEDVDLGSNGAVVFNLMMAETVFQIDVKTGDIILRGPLDSKDLSTRLLVMASDQGIAPRTATSVVIIFTEEQEEVISFSHSLYEASVPENSAAGTSLLTVEAYEHKFTGEDIKYSIFGDQEIFSIHPVTGTITVKEPKYLDYEVKYKIHLTVVAENSFNSVFCGVTVLIQDVNDNAPKFEQSYYKASVWEGQSPKTNIIQVFATDLDSGLNGETEYSILSGNENATFLIDSVRGILATNTGLDYENTSSYRLVVQAADKGNPRLSATSIVKIQVLDVNDNAPVIQPLGEVEVPENALPGFIVTQVSANDADSRPALQFGFIYDNSPKMKFAIDQHTGVIIVVEPLDFEETAVHTLHVIVSDSVHHTEAELTILVLDINDNPPVFTQDFYQVIIPEFISMGATVLTVSATDRDSEHNGMIFYKILSSSEGFSIDHKNGSLFATEPVTQLKNTSIIHLLLEATDGGSPPLRAVTSIEVHVEDANNCAPRFTKALYNLSVSEDASVGDSVLLFSAIDCDWTRENTFVEYSIIGANAENLFSIETSVTGSEASYSLVGSLVLSSALDRETAASHQLVLLASDRGTPSLNSTATVLITVLDVNDNPPLFSSPEYHVHVKESIPIGSHITEVSANDCDAGTNAEITYAIISGNDRGHFCLDGRTGSVNLMKMLDYEDTMKFTLVIQATDGGTDVKNTAFAVVLVSILDDNDYAPLFLFPSLSCTVSENLPTFSFVCGVCALDFDKGSYGHLTYSIQSSCLAHREAARDHELFFIDPLTGDIHTKQMFDYESQNRYCLIIQAKDKGDSLATTTVQVDIEGRDEFDPVFTQEHYFFNLPEKNEAGQLIGRVTASDSDGGLDGIVHYSLLKPSPFFSVDQTSGNIYLTQTVHRRKNGIKRNDDTLKLLVRAHSPKIVSRFTVCTVFVNASNSPESDPTVSAHSLTVSVSISLMVFLLLAISLITLTLRLKQKDLMNACVKKKKTLSSSAADVNSIKEDGDCQKIQSTESSMLPMGDIAKWLSLVGLGEGKDDDVSCRHSDSSGHGSAEGQTAEDEEIERICEYPCRKSIGSALSEHVSQMPDSGIPRESDQFSYQSGETDVTATMQSMENVQTIKGESREEACDTACAHKNLSQTLKKIGIKEEGIMTDLTRDYVLMSDRKDSGYDLLATVGVSSEDLRGGNNWDYVLSCEPRFQPLASVFNDIAELKDENVHIHSSSKEKKSLVFPPPLITSVAQPGIRTVPPRMPNITSGQAFNKYPYPPIIHNQGYPPPTMTPRFSPTLSLLTVQTPSASPVVSDGKMIGICLIDPSDELTTGEEIQV</sequence>
<dbReference type="GO" id="GO:0030154">
    <property type="term" value="P:cell differentiation"/>
    <property type="evidence" value="ECO:0007669"/>
    <property type="project" value="UniProtKB-ARBA"/>
</dbReference>
<dbReference type="FunFam" id="2.60.40.60:FF:000104">
    <property type="entry name" value="cadherin-23 isoform X1"/>
    <property type="match status" value="1"/>
</dbReference>
<evidence type="ECO:0000259" key="15">
    <source>
        <dbReference type="PROSITE" id="PS50268"/>
    </source>
</evidence>
<dbReference type="FunFam" id="2.60.40.60:FF:000101">
    <property type="entry name" value="FAT atypical cadherin 4"/>
    <property type="match status" value="1"/>
</dbReference>
<dbReference type="PROSITE" id="PS50268">
    <property type="entry name" value="CADHERIN_2"/>
    <property type="match status" value="27"/>
</dbReference>
<keyword evidence="2" id="KW-0245">EGF-like domain</keyword>
<dbReference type="FunFam" id="2.60.40.60:FF:000081">
    <property type="entry name" value="protocadherin Fat 4"/>
    <property type="match status" value="1"/>
</dbReference>
<evidence type="ECO:0000256" key="5">
    <source>
        <dbReference type="ARBA" id="ARBA00022737"/>
    </source>
</evidence>
<organism evidence="16 17">
    <name type="scientific">Hirundo rustica rustica</name>
    <dbReference type="NCBI Taxonomy" id="333673"/>
    <lineage>
        <taxon>Eukaryota</taxon>
        <taxon>Metazoa</taxon>
        <taxon>Chordata</taxon>
        <taxon>Craniata</taxon>
        <taxon>Vertebrata</taxon>
        <taxon>Euteleostomi</taxon>
        <taxon>Archelosauria</taxon>
        <taxon>Archosauria</taxon>
        <taxon>Dinosauria</taxon>
        <taxon>Saurischia</taxon>
        <taxon>Theropoda</taxon>
        <taxon>Coelurosauria</taxon>
        <taxon>Aves</taxon>
        <taxon>Neognathae</taxon>
        <taxon>Neoaves</taxon>
        <taxon>Telluraves</taxon>
        <taxon>Australaves</taxon>
        <taxon>Passeriformes</taxon>
        <taxon>Sylvioidea</taxon>
        <taxon>Hirundinidae</taxon>
        <taxon>Hirundo</taxon>
    </lineage>
</organism>
<dbReference type="OrthoDB" id="6252479at2759"/>
<keyword evidence="5" id="KW-0677">Repeat</keyword>
<feature type="compositionally biased region" description="Basic and acidic residues" evidence="13">
    <location>
        <begin position="3081"/>
        <end position="3090"/>
    </location>
</feature>
<feature type="domain" description="Cadherin" evidence="15">
    <location>
        <begin position="2663"/>
        <end position="2768"/>
    </location>
</feature>
<evidence type="ECO:0000256" key="1">
    <source>
        <dbReference type="ARBA" id="ARBA00004370"/>
    </source>
</evidence>
<dbReference type="GO" id="GO:0048729">
    <property type="term" value="P:tissue morphogenesis"/>
    <property type="evidence" value="ECO:0007669"/>
    <property type="project" value="UniProtKB-ARBA"/>
</dbReference>
<keyword evidence="8" id="KW-1133">Transmembrane helix</keyword>
<feature type="domain" description="Cadherin" evidence="15">
    <location>
        <begin position="255"/>
        <end position="361"/>
    </location>
</feature>
<dbReference type="GO" id="GO:0005509">
    <property type="term" value="F:calcium ion binding"/>
    <property type="evidence" value="ECO:0007669"/>
    <property type="project" value="UniProtKB-UniRule"/>
</dbReference>
<dbReference type="FunFam" id="2.60.40.60:FF:000020">
    <property type="entry name" value="Dachsous cadherin-related 1b"/>
    <property type="match status" value="9"/>
</dbReference>
<dbReference type="STRING" id="333673.A0A3M0L3D0"/>
<evidence type="ECO:0000256" key="4">
    <source>
        <dbReference type="ARBA" id="ARBA00022729"/>
    </source>
</evidence>
<dbReference type="GO" id="GO:0003007">
    <property type="term" value="P:heart morphogenesis"/>
    <property type="evidence" value="ECO:0007669"/>
    <property type="project" value="UniProtKB-ARBA"/>
</dbReference>
<dbReference type="FunFam" id="2.60.40.60:FF:000181">
    <property type="entry name" value="Predicted protein"/>
    <property type="match status" value="1"/>
</dbReference>
<dbReference type="Pfam" id="PF00028">
    <property type="entry name" value="Cadherin"/>
    <property type="match status" value="25"/>
</dbReference>
<feature type="domain" description="Cadherin" evidence="15">
    <location>
        <begin position="2137"/>
        <end position="2237"/>
    </location>
</feature>
<keyword evidence="6 12" id="KW-0106">Calcium</keyword>
<keyword evidence="7" id="KW-0130">Cell adhesion</keyword>
<dbReference type="Proteomes" id="UP000269221">
    <property type="component" value="Unassembled WGS sequence"/>
</dbReference>
<keyword evidence="3" id="KW-0812">Transmembrane</keyword>
<feature type="domain" description="Cadherin" evidence="15">
    <location>
        <begin position="1299"/>
        <end position="1403"/>
    </location>
</feature>
<feature type="domain" description="Cadherin" evidence="15">
    <location>
        <begin position="2238"/>
        <end position="2342"/>
    </location>
</feature>
<keyword evidence="10" id="KW-1015">Disulfide bond</keyword>
<keyword evidence="17" id="KW-1185">Reference proteome</keyword>
<reference evidence="16 17" key="1">
    <citation type="submission" date="2018-07" db="EMBL/GenBank/DDBJ databases">
        <title>A high quality draft genome assembly of the barn swallow (H. rustica rustica).</title>
        <authorList>
            <person name="Formenti G."/>
            <person name="Chiara M."/>
            <person name="Poveda L."/>
            <person name="Francoijs K.-J."/>
            <person name="Bonisoli-Alquati A."/>
            <person name="Canova L."/>
            <person name="Gianfranceschi L."/>
            <person name="Horner D.S."/>
            <person name="Saino N."/>
        </authorList>
    </citation>
    <scope>NUCLEOTIDE SEQUENCE [LARGE SCALE GENOMIC DNA]</scope>
    <source>
        <strain evidence="16">Chelidonia</strain>
        <tissue evidence="16">Blood</tissue>
    </source>
</reference>
<comment type="subcellular location">
    <subcellularLocation>
        <location evidence="1">Membrane</location>
    </subcellularLocation>
</comment>
<feature type="domain" description="Cadherin" evidence="15">
    <location>
        <begin position="2443"/>
        <end position="2546"/>
    </location>
</feature>
<protein>
    <recommendedName>
        <fullName evidence="15">Cadherin domain-containing protein</fullName>
    </recommendedName>
</protein>
<feature type="domain" description="Cadherin" evidence="15">
    <location>
        <begin position="688"/>
        <end position="774"/>
    </location>
</feature>
<dbReference type="FunFam" id="2.60.40.60:FF:000013">
    <property type="entry name" value="Cadherin EGF LAG seven-pass G-type receptor"/>
    <property type="match status" value="1"/>
</dbReference>
<feature type="domain" description="Cadherin" evidence="15">
    <location>
        <begin position="1404"/>
        <end position="1507"/>
    </location>
</feature>
<evidence type="ECO:0000256" key="6">
    <source>
        <dbReference type="ARBA" id="ARBA00022837"/>
    </source>
</evidence>
<dbReference type="GO" id="GO:0007163">
    <property type="term" value="P:establishment or maintenance of cell polarity"/>
    <property type="evidence" value="ECO:0007669"/>
    <property type="project" value="UniProtKB-ARBA"/>
</dbReference>
<evidence type="ECO:0000256" key="2">
    <source>
        <dbReference type="ARBA" id="ARBA00022536"/>
    </source>
</evidence>
<dbReference type="PANTHER" id="PTHR24026:SF126">
    <property type="entry name" value="PROTOCADHERIN FAT 4"/>
    <property type="match status" value="1"/>
</dbReference>
<feature type="domain" description="Cadherin" evidence="15">
    <location>
        <begin position="880"/>
        <end position="982"/>
    </location>
</feature>
<dbReference type="FunFam" id="2.60.40.60:FF:000263">
    <property type="entry name" value="LOW QUALITY PROTEIN: protocadherin-23"/>
    <property type="match status" value="1"/>
</dbReference>
<dbReference type="InterPro" id="IPR002126">
    <property type="entry name" value="Cadherin-like_dom"/>
</dbReference>
<dbReference type="FunFam" id="2.60.40.60:FF:000116">
    <property type="entry name" value="Dachsous cadherin-related 2"/>
    <property type="match status" value="1"/>
</dbReference>
<evidence type="ECO:0000256" key="10">
    <source>
        <dbReference type="ARBA" id="ARBA00023157"/>
    </source>
</evidence>
<dbReference type="GO" id="GO:0060429">
    <property type="term" value="P:epithelium development"/>
    <property type="evidence" value="ECO:0007669"/>
    <property type="project" value="UniProtKB-ARBA"/>
</dbReference>
<name>A0A3M0L3D0_HIRRU</name>
<dbReference type="FunFam" id="2.60.40.60:FF:000211">
    <property type="entry name" value="Dachsous cadherin-related 2"/>
    <property type="match status" value="1"/>
</dbReference>
<dbReference type="InterPro" id="IPR020894">
    <property type="entry name" value="Cadherin_CS"/>
</dbReference>
<evidence type="ECO:0000313" key="16">
    <source>
        <dbReference type="EMBL" id="RMC13877.1"/>
    </source>
</evidence>
<gene>
    <name evidence="16" type="ORF">DUI87_08960</name>
</gene>
<dbReference type="SUPFAM" id="SSF49313">
    <property type="entry name" value="Cadherin-like"/>
    <property type="match status" value="27"/>
</dbReference>
<evidence type="ECO:0000313" key="17">
    <source>
        <dbReference type="Proteomes" id="UP000269221"/>
    </source>
</evidence>
<dbReference type="Gene3D" id="2.60.40.60">
    <property type="entry name" value="Cadherins"/>
    <property type="match status" value="27"/>
</dbReference>
<feature type="region of interest" description="Disordered" evidence="13">
    <location>
        <begin position="3081"/>
        <end position="3104"/>
    </location>
</feature>
<evidence type="ECO:0000256" key="3">
    <source>
        <dbReference type="ARBA" id="ARBA00022692"/>
    </source>
</evidence>
<feature type="domain" description="Cadherin" evidence="15">
    <location>
        <begin position="2036"/>
        <end position="2148"/>
    </location>
</feature>
<dbReference type="FunFam" id="2.60.40.60:FF:000150">
    <property type="entry name" value="Dachsous cadherin-related 1"/>
    <property type="match status" value="1"/>
</dbReference>
<dbReference type="SMART" id="SM00112">
    <property type="entry name" value="CA"/>
    <property type="match status" value="27"/>
</dbReference>
<dbReference type="FunFam" id="2.60.40.60:FF:000267">
    <property type="entry name" value="Dachsous cadherin-related 2"/>
    <property type="match status" value="1"/>
</dbReference>
<dbReference type="CDD" id="cd11304">
    <property type="entry name" value="Cadherin_repeat"/>
    <property type="match status" value="24"/>
</dbReference>
<feature type="domain" description="Cadherin" evidence="15">
    <location>
        <begin position="1931"/>
        <end position="2035"/>
    </location>
</feature>
<keyword evidence="4 14" id="KW-0732">Signal</keyword>
<dbReference type="PROSITE" id="PS00232">
    <property type="entry name" value="CADHERIN_1"/>
    <property type="match status" value="12"/>
</dbReference>
<dbReference type="FunFam" id="2.60.40.60:FF:000140">
    <property type="entry name" value="Dachsous cadherin-related 1"/>
    <property type="match status" value="1"/>
</dbReference>
<feature type="domain" description="Cadherin" evidence="15">
    <location>
        <begin position="1722"/>
        <end position="1826"/>
    </location>
</feature>
<feature type="domain" description="Cadherin" evidence="15">
    <location>
        <begin position="1196"/>
        <end position="1298"/>
    </location>
</feature>
<evidence type="ECO:0000256" key="9">
    <source>
        <dbReference type="ARBA" id="ARBA00023136"/>
    </source>
</evidence>
<accession>A0A3M0L3D0</accession>
<dbReference type="FunFam" id="2.60.40.60:FF:000035">
    <property type="entry name" value="Protocadherin Fat 3"/>
    <property type="match status" value="2"/>
</dbReference>
<dbReference type="GO" id="GO:0005886">
    <property type="term" value="C:plasma membrane"/>
    <property type="evidence" value="ECO:0007669"/>
    <property type="project" value="UniProtKB-SubCell"/>
</dbReference>
<feature type="domain" description="Cadherin" evidence="15">
    <location>
        <begin position="1516"/>
        <end position="1617"/>
    </location>
</feature>
<feature type="domain" description="Cadherin" evidence="15">
    <location>
        <begin position="76"/>
        <end position="142"/>
    </location>
</feature>
<feature type="domain" description="Cadherin" evidence="15">
    <location>
        <begin position="2880"/>
        <end position="2988"/>
    </location>
</feature>
<dbReference type="FunFam" id="2.60.40.60:FF:000255">
    <property type="entry name" value="protocadherin-23 isoform X2"/>
    <property type="match status" value="1"/>
</dbReference>